<dbReference type="InterPro" id="IPR025166">
    <property type="entry name" value="Integrase_DNA_bind_dom"/>
</dbReference>
<dbReference type="Gene3D" id="3.30.160.390">
    <property type="entry name" value="Integrase, DNA-binding domain"/>
    <property type="match status" value="1"/>
</dbReference>
<reference evidence="7" key="1">
    <citation type="journal article" date="2014" name="Environ. Microbiol.">
        <title>Comparative genomics of the marine bacterial genus Glaciecola reveals the high degree of genomic diversity and genomic characteristic for cold adaptation.</title>
        <authorList>
            <person name="Qin Q.L."/>
            <person name="Xie B.B."/>
            <person name="Yu Y."/>
            <person name="Shu Y.L."/>
            <person name="Rong J.C."/>
            <person name="Zhang Y.J."/>
            <person name="Zhao D.L."/>
            <person name="Chen X.L."/>
            <person name="Zhang X.Y."/>
            <person name="Chen B."/>
            <person name="Zhou B.C."/>
            <person name="Zhang Y.Z."/>
        </authorList>
    </citation>
    <scope>NUCLEOTIDE SEQUENCE [LARGE SCALE GENOMIC DNA]</scope>
    <source>
        <strain evidence="7">LMG 21857</strain>
    </source>
</reference>
<evidence type="ECO:0000259" key="5">
    <source>
        <dbReference type="PROSITE" id="PS51898"/>
    </source>
</evidence>
<dbReference type="InterPro" id="IPR038488">
    <property type="entry name" value="Integrase_DNA-bd_sf"/>
</dbReference>
<dbReference type="Pfam" id="PF13356">
    <property type="entry name" value="Arm-DNA-bind_3"/>
    <property type="match status" value="1"/>
</dbReference>
<evidence type="ECO:0000256" key="4">
    <source>
        <dbReference type="ARBA" id="ARBA00023172"/>
    </source>
</evidence>
<dbReference type="Pfam" id="PF00589">
    <property type="entry name" value="Phage_integrase"/>
    <property type="match status" value="1"/>
</dbReference>
<organism evidence="6 7">
    <name type="scientific">Paraglaciecola polaris LMG 21857</name>
    <dbReference type="NCBI Taxonomy" id="1129793"/>
    <lineage>
        <taxon>Bacteria</taxon>
        <taxon>Pseudomonadati</taxon>
        <taxon>Pseudomonadota</taxon>
        <taxon>Gammaproteobacteria</taxon>
        <taxon>Alteromonadales</taxon>
        <taxon>Alteromonadaceae</taxon>
        <taxon>Paraglaciecola</taxon>
    </lineage>
</organism>
<dbReference type="Pfam" id="PF22022">
    <property type="entry name" value="Phage_int_M"/>
    <property type="match status" value="1"/>
</dbReference>
<dbReference type="InterPro" id="IPR050808">
    <property type="entry name" value="Phage_Integrase"/>
</dbReference>
<dbReference type="AlphaFoldDB" id="K7AE80"/>
<gene>
    <name evidence="6" type="ORF">GPLA_2741</name>
</gene>
<evidence type="ECO:0000313" key="7">
    <source>
        <dbReference type="Proteomes" id="UP000006322"/>
    </source>
</evidence>
<dbReference type="OrthoDB" id="9795573at2"/>
<evidence type="ECO:0000256" key="1">
    <source>
        <dbReference type="ARBA" id="ARBA00008857"/>
    </source>
</evidence>
<dbReference type="InterPro" id="IPR053876">
    <property type="entry name" value="Phage_int_M"/>
</dbReference>
<dbReference type="EMBL" id="BAER01000067">
    <property type="protein sequence ID" value="GAC33635.1"/>
    <property type="molecule type" value="Genomic_DNA"/>
</dbReference>
<protein>
    <submittedName>
        <fullName evidence="6">Phage integrase</fullName>
    </submittedName>
</protein>
<dbReference type="PROSITE" id="PS51898">
    <property type="entry name" value="TYR_RECOMBINASE"/>
    <property type="match status" value="1"/>
</dbReference>
<keyword evidence="7" id="KW-1185">Reference proteome</keyword>
<evidence type="ECO:0000256" key="2">
    <source>
        <dbReference type="ARBA" id="ARBA00022908"/>
    </source>
</evidence>
<dbReference type="InterPro" id="IPR013762">
    <property type="entry name" value="Integrase-like_cat_sf"/>
</dbReference>
<dbReference type="Proteomes" id="UP000006322">
    <property type="component" value="Unassembled WGS sequence"/>
</dbReference>
<evidence type="ECO:0000313" key="6">
    <source>
        <dbReference type="EMBL" id="GAC33635.1"/>
    </source>
</evidence>
<comment type="caution">
    <text evidence="6">The sequence shown here is derived from an EMBL/GenBank/DDBJ whole genome shotgun (WGS) entry which is preliminary data.</text>
</comment>
<keyword evidence="3" id="KW-0238">DNA-binding</keyword>
<dbReference type="Gene3D" id="1.10.150.130">
    <property type="match status" value="1"/>
</dbReference>
<proteinExistence type="inferred from homology"/>
<evidence type="ECO:0000256" key="3">
    <source>
        <dbReference type="ARBA" id="ARBA00023125"/>
    </source>
</evidence>
<dbReference type="GO" id="GO:0006310">
    <property type="term" value="P:DNA recombination"/>
    <property type="evidence" value="ECO:0007669"/>
    <property type="project" value="UniProtKB-KW"/>
</dbReference>
<dbReference type="InterPro" id="IPR011010">
    <property type="entry name" value="DNA_brk_join_enz"/>
</dbReference>
<dbReference type="InterPro" id="IPR010998">
    <property type="entry name" value="Integrase_recombinase_N"/>
</dbReference>
<comment type="similarity">
    <text evidence="1">Belongs to the 'phage' integrase family.</text>
</comment>
<dbReference type="PANTHER" id="PTHR30629">
    <property type="entry name" value="PROPHAGE INTEGRASE"/>
    <property type="match status" value="1"/>
</dbReference>
<keyword evidence="2" id="KW-0229">DNA integration</keyword>
<name>K7AE80_9ALTE</name>
<dbReference type="Gene3D" id="1.10.443.10">
    <property type="entry name" value="Intergrase catalytic core"/>
    <property type="match status" value="1"/>
</dbReference>
<dbReference type="SUPFAM" id="SSF56349">
    <property type="entry name" value="DNA breaking-rejoining enzymes"/>
    <property type="match status" value="1"/>
</dbReference>
<sequence>MALTDAWLKANLNKVRDKKLIKSDRDGLNIRLSPKGKMTYMFRYYYNGTRKEIDLASYPLLSLKDAREEVTRLRKKLEQGYDPKVVRLLERQAIIAAESLTGLFDLWYEAYYVHNKKGHEEIKRSFEIHVFPELGKLPAEKITLHAWLDILEGLSKAKPAIAERLLVNTKQLYKFGVKRRLVPANPLADIYAKEDLQIQKRSTDRCLNDDEIKMLWLAVNNSRITPKNKLFVKLCLIYGCRNGELRQAKKEHFDFKTGVWTIPPENHKMGKKSGKPLLRPITSSMRPYLKQAFALSANSAYAFTNDGSDDVMGMRAPLALPYNIMQHLRRYEAYHMEHFSMHDLRRTARSRFSMITSFHIAEVMLGHAVGSTVARVYDRYDYMKEQAEAYEAWCDMLFELVDDKPRAPIPEQDNIVAFKSRKLA</sequence>
<dbReference type="GO" id="GO:0015074">
    <property type="term" value="P:DNA integration"/>
    <property type="evidence" value="ECO:0007669"/>
    <property type="project" value="UniProtKB-KW"/>
</dbReference>
<dbReference type="InterPro" id="IPR002104">
    <property type="entry name" value="Integrase_catalytic"/>
</dbReference>
<dbReference type="CDD" id="cd00801">
    <property type="entry name" value="INT_P4_C"/>
    <property type="match status" value="1"/>
</dbReference>
<feature type="domain" description="Tyr recombinase" evidence="5">
    <location>
        <begin position="202"/>
        <end position="391"/>
    </location>
</feature>
<keyword evidence="4" id="KW-0233">DNA recombination</keyword>
<dbReference type="PANTHER" id="PTHR30629:SF2">
    <property type="entry name" value="PROPHAGE INTEGRASE INTS-RELATED"/>
    <property type="match status" value="1"/>
</dbReference>
<accession>K7AE80</accession>
<dbReference type="RefSeq" id="WP_007105411.1">
    <property type="nucleotide sequence ID" value="NZ_BAER01000067.1"/>
</dbReference>
<dbReference type="GO" id="GO:0003677">
    <property type="term" value="F:DNA binding"/>
    <property type="evidence" value="ECO:0007669"/>
    <property type="project" value="UniProtKB-KW"/>
</dbReference>